<dbReference type="AlphaFoldDB" id="A0A9P8LB84"/>
<reference evidence="5" key="1">
    <citation type="submission" date="2021-03" db="EMBL/GenBank/DDBJ databases">
        <title>Comparative genomics and phylogenomic investigation of the class Geoglossomycetes provide insights into ecological specialization and systematics.</title>
        <authorList>
            <person name="Melie T."/>
            <person name="Pirro S."/>
            <person name="Miller A.N."/>
            <person name="Quandt A."/>
        </authorList>
    </citation>
    <scope>NUCLEOTIDE SEQUENCE</scope>
    <source>
        <strain evidence="5">CAQ_001_2017</strain>
    </source>
</reference>
<organism evidence="5 6">
    <name type="scientific">Trichoglossum hirsutum</name>
    <dbReference type="NCBI Taxonomy" id="265104"/>
    <lineage>
        <taxon>Eukaryota</taxon>
        <taxon>Fungi</taxon>
        <taxon>Dikarya</taxon>
        <taxon>Ascomycota</taxon>
        <taxon>Pezizomycotina</taxon>
        <taxon>Geoglossomycetes</taxon>
        <taxon>Geoglossales</taxon>
        <taxon>Geoglossaceae</taxon>
        <taxon>Trichoglossum</taxon>
    </lineage>
</organism>
<sequence>MFLGRINLQHLRRFVKQEFLPAHLGQSKPFNADDPNIDNGMDNSNSHDSPDRDRDPFSEGVDPGHAILSMLVSPTRSISHRSLMDHLSASSRFLGSKGPPTVWVIPVPLLPPSTAEQAEKWSQNYWPTIYKCNNPYGPHPSIVSRAERDLKRNAKHFMSIAVSAGKQTGARGLGDAVGAIIVDGMAADSNSFAIVAGDARWCHSTTSLVGCRGNGNIMGHAVMRAIGMVARKRLHSAPGSEYMAPQNDGVTKPPFPQDIEALADKFLERPITPIEDDYYRQASISRDGYLCVGLNIYTTHEPCIMCSMAILHSRFQGVVFGQRMMRTGGLTAEGASQALRSNLSDDPSKHESRELFHTETSGLGYGMFWRDELNWKLLAWQWDDQEQSSIPKIDSNTHA</sequence>
<feature type="region of interest" description="Disordered" evidence="3">
    <location>
        <begin position="25"/>
        <end position="60"/>
    </location>
</feature>
<gene>
    <name evidence="5" type="ORF">GP486_004347</name>
</gene>
<dbReference type="GO" id="GO:0005634">
    <property type="term" value="C:nucleus"/>
    <property type="evidence" value="ECO:0007669"/>
    <property type="project" value="TreeGrafter"/>
</dbReference>
<keyword evidence="6" id="KW-1185">Reference proteome</keyword>
<proteinExistence type="inferred from homology"/>
<keyword evidence="1" id="KW-0819">tRNA processing</keyword>
<feature type="compositionally biased region" description="Basic and acidic residues" evidence="3">
    <location>
        <begin position="48"/>
        <end position="57"/>
    </location>
</feature>
<evidence type="ECO:0000256" key="1">
    <source>
        <dbReference type="ARBA" id="ARBA00022694"/>
    </source>
</evidence>
<dbReference type="Gene3D" id="3.40.140.10">
    <property type="entry name" value="Cytidine Deaminase, domain 2"/>
    <property type="match status" value="1"/>
</dbReference>
<accession>A0A9P8LB84</accession>
<comment type="caution">
    <text evidence="5">The sequence shown here is derived from an EMBL/GenBank/DDBJ whole genome shotgun (WGS) entry which is preliminary data.</text>
</comment>
<dbReference type="PROSITE" id="PS51747">
    <property type="entry name" value="CYT_DCMP_DEAMINASES_2"/>
    <property type="match status" value="1"/>
</dbReference>
<dbReference type="PANTHER" id="PTHR11079:SF156">
    <property type="entry name" value="INACTIVE TRNA-SPECIFIC ADENOSINE DEAMINASE-LIKE PROTEIN 3-RELATED"/>
    <property type="match status" value="1"/>
</dbReference>
<evidence type="ECO:0000313" key="5">
    <source>
        <dbReference type="EMBL" id="KAH0559061.1"/>
    </source>
</evidence>
<dbReference type="PANTHER" id="PTHR11079">
    <property type="entry name" value="CYTOSINE DEAMINASE FAMILY MEMBER"/>
    <property type="match status" value="1"/>
</dbReference>
<dbReference type="GO" id="GO:0052717">
    <property type="term" value="F:tRNA-specific adenosine-34 deaminase activity"/>
    <property type="evidence" value="ECO:0007669"/>
    <property type="project" value="TreeGrafter"/>
</dbReference>
<dbReference type="InterPro" id="IPR016193">
    <property type="entry name" value="Cytidine_deaminase-like"/>
</dbReference>
<feature type="domain" description="CMP/dCMP-type deaminase" evidence="4">
    <location>
        <begin position="152"/>
        <end position="342"/>
    </location>
</feature>
<evidence type="ECO:0000256" key="3">
    <source>
        <dbReference type="SAM" id="MobiDB-lite"/>
    </source>
</evidence>
<name>A0A9P8LB84_9PEZI</name>
<evidence type="ECO:0000259" key="4">
    <source>
        <dbReference type="PROSITE" id="PS51747"/>
    </source>
</evidence>
<dbReference type="GO" id="GO:0008033">
    <property type="term" value="P:tRNA processing"/>
    <property type="evidence" value="ECO:0007669"/>
    <property type="project" value="UniProtKB-KW"/>
</dbReference>
<dbReference type="EMBL" id="JAGHQM010000674">
    <property type="protein sequence ID" value="KAH0559061.1"/>
    <property type="molecule type" value="Genomic_DNA"/>
</dbReference>
<comment type="similarity">
    <text evidence="2">Belongs to the cytidine and deoxycytidylate deaminase family. ADAT3 subfamily.</text>
</comment>
<dbReference type="GO" id="GO:0005737">
    <property type="term" value="C:cytoplasm"/>
    <property type="evidence" value="ECO:0007669"/>
    <property type="project" value="TreeGrafter"/>
</dbReference>
<protein>
    <recommendedName>
        <fullName evidence="4">CMP/dCMP-type deaminase domain-containing protein</fullName>
    </recommendedName>
</protein>
<evidence type="ECO:0000256" key="2">
    <source>
        <dbReference type="ARBA" id="ARBA00038160"/>
    </source>
</evidence>
<dbReference type="SUPFAM" id="SSF53927">
    <property type="entry name" value="Cytidine deaminase-like"/>
    <property type="match status" value="1"/>
</dbReference>
<dbReference type="InterPro" id="IPR002125">
    <property type="entry name" value="CMP_dCMP_dom"/>
</dbReference>
<dbReference type="Proteomes" id="UP000750711">
    <property type="component" value="Unassembled WGS sequence"/>
</dbReference>
<evidence type="ECO:0000313" key="6">
    <source>
        <dbReference type="Proteomes" id="UP000750711"/>
    </source>
</evidence>